<evidence type="ECO:0000313" key="2">
    <source>
        <dbReference type="EMBL" id="KAG0514385.1"/>
    </source>
</evidence>
<gene>
    <name evidence="2" type="ORF">BDA96_10G186800</name>
</gene>
<keyword evidence="1" id="KW-0732">Signal</keyword>
<reference evidence="2" key="1">
    <citation type="journal article" date="2019" name="BMC Genomics">
        <title>A new reference genome for Sorghum bicolor reveals high levels of sequence similarity between sweet and grain genotypes: implications for the genetics of sugar metabolism.</title>
        <authorList>
            <person name="Cooper E.A."/>
            <person name="Brenton Z.W."/>
            <person name="Flinn B.S."/>
            <person name="Jenkins J."/>
            <person name="Shu S."/>
            <person name="Flowers D."/>
            <person name="Luo F."/>
            <person name="Wang Y."/>
            <person name="Xia P."/>
            <person name="Barry K."/>
            <person name="Daum C."/>
            <person name="Lipzen A."/>
            <person name="Yoshinaga Y."/>
            <person name="Schmutz J."/>
            <person name="Saski C."/>
            <person name="Vermerris W."/>
            <person name="Kresovich S."/>
        </authorList>
    </citation>
    <scope>NUCLEOTIDE SEQUENCE</scope>
</reference>
<accession>A0A921Q512</accession>
<proteinExistence type="predicted"/>
<organism evidence="2 3">
    <name type="scientific">Sorghum bicolor</name>
    <name type="common">Sorghum</name>
    <name type="synonym">Sorghum vulgare</name>
    <dbReference type="NCBI Taxonomy" id="4558"/>
    <lineage>
        <taxon>Eukaryota</taxon>
        <taxon>Viridiplantae</taxon>
        <taxon>Streptophyta</taxon>
        <taxon>Embryophyta</taxon>
        <taxon>Tracheophyta</taxon>
        <taxon>Spermatophyta</taxon>
        <taxon>Magnoliopsida</taxon>
        <taxon>Liliopsida</taxon>
        <taxon>Poales</taxon>
        <taxon>Poaceae</taxon>
        <taxon>PACMAD clade</taxon>
        <taxon>Panicoideae</taxon>
        <taxon>Andropogonodae</taxon>
        <taxon>Andropogoneae</taxon>
        <taxon>Sorghinae</taxon>
        <taxon>Sorghum</taxon>
    </lineage>
</organism>
<evidence type="ECO:0008006" key="4">
    <source>
        <dbReference type="Google" id="ProtNLM"/>
    </source>
</evidence>
<protein>
    <recommendedName>
        <fullName evidence="4">Secreted protein</fullName>
    </recommendedName>
</protein>
<feature type="signal peptide" evidence="1">
    <location>
        <begin position="1"/>
        <end position="27"/>
    </location>
</feature>
<reference evidence="2" key="2">
    <citation type="submission" date="2020-10" db="EMBL/GenBank/DDBJ databases">
        <authorList>
            <person name="Cooper E.A."/>
            <person name="Brenton Z.W."/>
            <person name="Flinn B.S."/>
            <person name="Jenkins J."/>
            <person name="Shu S."/>
            <person name="Flowers D."/>
            <person name="Luo F."/>
            <person name="Wang Y."/>
            <person name="Xia P."/>
            <person name="Barry K."/>
            <person name="Daum C."/>
            <person name="Lipzen A."/>
            <person name="Yoshinaga Y."/>
            <person name="Schmutz J."/>
            <person name="Saski C."/>
            <person name="Vermerris W."/>
            <person name="Kresovich S."/>
        </authorList>
    </citation>
    <scope>NUCLEOTIDE SEQUENCE</scope>
</reference>
<evidence type="ECO:0000256" key="1">
    <source>
        <dbReference type="SAM" id="SignalP"/>
    </source>
</evidence>
<dbReference type="AlphaFoldDB" id="A0A921Q512"/>
<dbReference type="EMBL" id="CM027689">
    <property type="protein sequence ID" value="KAG0514385.1"/>
    <property type="molecule type" value="Genomic_DNA"/>
</dbReference>
<name>A0A921Q512_SORBI</name>
<dbReference type="Proteomes" id="UP000807115">
    <property type="component" value="Chromosome 10"/>
</dbReference>
<sequence length="92" mass="10204">MQCMISLHFHSCLLCSLPCGLLYSSAASLFTSCIHVFQCIFEALIYALRSNLNASVLLYDLSLKLAFDLFLSHTTADQGYQSASTKVDCERV</sequence>
<evidence type="ECO:0000313" key="3">
    <source>
        <dbReference type="Proteomes" id="UP000807115"/>
    </source>
</evidence>
<comment type="caution">
    <text evidence="2">The sequence shown here is derived from an EMBL/GenBank/DDBJ whole genome shotgun (WGS) entry which is preliminary data.</text>
</comment>
<feature type="chain" id="PRO_5036930526" description="Secreted protein" evidence="1">
    <location>
        <begin position="28"/>
        <end position="92"/>
    </location>
</feature>